<organism evidence="6 7">
    <name type="scientific">Oryzias latipes</name>
    <name type="common">Japanese rice fish</name>
    <name type="synonym">Japanese killifish</name>
    <dbReference type="NCBI Taxonomy" id="8090"/>
    <lineage>
        <taxon>Eukaryota</taxon>
        <taxon>Metazoa</taxon>
        <taxon>Chordata</taxon>
        <taxon>Craniata</taxon>
        <taxon>Vertebrata</taxon>
        <taxon>Euteleostomi</taxon>
        <taxon>Actinopterygii</taxon>
        <taxon>Neopterygii</taxon>
        <taxon>Teleostei</taxon>
        <taxon>Neoteleostei</taxon>
        <taxon>Acanthomorphata</taxon>
        <taxon>Ovalentaria</taxon>
        <taxon>Atherinomorphae</taxon>
        <taxon>Beloniformes</taxon>
        <taxon>Adrianichthyidae</taxon>
        <taxon>Oryziinae</taxon>
        <taxon>Oryzias</taxon>
    </lineage>
</organism>
<dbReference type="Bgee" id="ENSORLG00000023249">
    <property type="expression patterns" value="Expressed in adult organism and 2 other cell types or tissues"/>
</dbReference>
<dbReference type="GO" id="GO:0007601">
    <property type="term" value="P:visual perception"/>
    <property type="evidence" value="ECO:0000318"/>
    <property type="project" value="GO_Central"/>
</dbReference>
<dbReference type="Ensembl" id="ENSORLT00000035162.1">
    <property type="protein sequence ID" value="ENSORLP00000033729.1"/>
    <property type="gene ID" value="ENSORLG00000023249.1"/>
</dbReference>
<accession>A0A3B3HPR7</accession>
<dbReference type="GO" id="GO:0002088">
    <property type="term" value="P:lens development in camera-type eye"/>
    <property type="evidence" value="ECO:0000318"/>
    <property type="project" value="GO_Central"/>
</dbReference>
<protein>
    <recommendedName>
        <fullName evidence="5">Beta/gamma crystallin 'Greek key' domain-containing protein</fullName>
    </recommendedName>
</protein>
<dbReference type="PANTHER" id="PTHR11818">
    <property type="entry name" value="BETA/GAMMA CRYSTALLIN"/>
    <property type="match status" value="1"/>
</dbReference>
<comment type="function">
    <text evidence="1">Crystallins are the dominant structural components of the vertebrate eye lens.</text>
</comment>
<dbReference type="InterPro" id="IPR011024">
    <property type="entry name" value="G_crystallin-like"/>
</dbReference>
<dbReference type="InParanoid" id="A0A3B3HPR7"/>
<reference evidence="6 7" key="1">
    <citation type="journal article" date="2007" name="Nature">
        <title>The medaka draft genome and insights into vertebrate genome evolution.</title>
        <authorList>
            <person name="Kasahara M."/>
            <person name="Naruse K."/>
            <person name="Sasaki S."/>
            <person name="Nakatani Y."/>
            <person name="Qu W."/>
            <person name="Ahsan B."/>
            <person name="Yamada T."/>
            <person name="Nagayasu Y."/>
            <person name="Doi K."/>
            <person name="Kasai Y."/>
            <person name="Jindo T."/>
            <person name="Kobayashi D."/>
            <person name="Shimada A."/>
            <person name="Toyoda A."/>
            <person name="Kuroki Y."/>
            <person name="Fujiyama A."/>
            <person name="Sasaki T."/>
            <person name="Shimizu A."/>
            <person name="Asakawa S."/>
            <person name="Shimizu N."/>
            <person name="Hashimoto S."/>
            <person name="Yang J."/>
            <person name="Lee Y."/>
            <person name="Matsushima K."/>
            <person name="Sugano S."/>
            <person name="Sakaizumi M."/>
            <person name="Narita T."/>
            <person name="Ohishi K."/>
            <person name="Haga S."/>
            <person name="Ohta F."/>
            <person name="Nomoto H."/>
            <person name="Nogata K."/>
            <person name="Morishita T."/>
            <person name="Endo T."/>
            <person name="Shin-I T."/>
            <person name="Takeda H."/>
            <person name="Morishita S."/>
            <person name="Kohara Y."/>
        </authorList>
    </citation>
    <scope>NUCLEOTIDE SEQUENCE [LARGE SCALE GENOMIC DNA]</scope>
    <source>
        <strain evidence="6 7">Hd-rR</strain>
    </source>
</reference>
<reference evidence="6" key="3">
    <citation type="submission" date="2025-09" db="UniProtKB">
        <authorList>
            <consortium name="Ensembl"/>
        </authorList>
    </citation>
    <scope>IDENTIFICATION</scope>
    <source>
        <strain evidence="6">Hd-rR</strain>
    </source>
</reference>
<dbReference type="InterPro" id="IPR001064">
    <property type="entry name" value="Beta/gamma_crystallin"/>
</dbReference>
<evidence type="ECO:0000313" key="6">
    <source>
        <dbReference type="Ensembl" id="ENSORLP00000033729.1"/>
    </source>
</evidence>
<proteinExistence type="inferred from homology"/>
<dbReference type="SUPFAM" id="SSF49695">
    <property type="entry name" value="gamma-Crystallin-like"/>
    <property type="match status" value="1"/>
</dbReference>
<name>A0A3B3HPR7_ORYLA</name>
<sequence>MGTSVGKILFYEDRNFQGRSYECSSDCADVHLQLSRCNSCRVDSGCFVVYERPSFTGNQIFLRRGEYPDFQRMGSALGMTGAAPMETVRSCRVIPMVRRGRPLLPLLAEAPPNAAGLSFPSAQRPVPHEDLRARELRRPDAGADGGLPVPAGALQHVRLPVLQRDGRPLAPVRAARLQRQDGVPEARRVPEPEGRVHQQHHAVQLGPARHGRLLMPAGVQGNR</sequence>
<evidence type="ECO:0000256" key="2">
    <source>
        <dbReference type="ARBA" id="ARBA00009646"/>
    </source>
</evidence>
<dbReference type="PRINTS" id="PR01367">
    <property type="entry name" value="BGCRYSTALLIN"/>
</dbReference>
<dbReference type="AlphaFoldDB" id="A0A3B3HPR7"/>
<evidence type="ECO:0000313" key="7">
    <source>
        <dbReference type="Proteomes" id="UP000001038"/>
    </source>
</evidence>
<evidence type="ECO:0000259" key="5">
    <source>
        <dbReference type="PROSITE" id="PS50915"/>
    </source>
</evidence>
<dbReference type="PROSITE" id="PS50915">
    <property type="entry name" value="CRYSTALLIN_BETA_GAMMA"/>
    <property type="match status" value="2"/>
</dbReference>
<keyword evidence="3" id="KW-0273">Eye lens protein</keyword>
<dbReference type="FunFam" id="2.60.20.10:FF:000001">
    <property type="entry name" value="Crystallin gamma S"/>
    <property type="match status" value="1"/>
</dbReference>
<dbReference type="SMART" id="SM00247">
    <property type="entry name" value="XTALbg"/>
    <property type="match status" value="1"/>
</dbReference>
<dbReference type="InterPro" id="IPR050252">
    <property type="entry name" value="Beta/Gamma-Crystallin"/>
</dbReference>
<feature type="domain" description="Beta/gamma crystallin 'Greek key'" evidence="5">
    <location>
        <begin position="6"/>
        <end position="44"/>
    </location>
</feature>
<dbReference type="STRING" id="8090.ENSORLP00000033729"/>
<keyword evidence="4" id="KW-0677">Repeat</keyword>
<dbReference type="Proteomes" id="UP000001038">
    <property type="component" value="Chromosome 2"/>
</dbReference>
<dbReference type="GeneTree" id="ENSGT00940000164501"/>
<evidence type="ECO:0000256" key="4">
    <source>
        <dbReference type="ARBA" id="ARBA00022737"/>
    </source>
</evidence>
<reference evidence="6" key="2">
    <citation type="submission" date="2025-08" db="UniProtKB">
        <authorList>
            <consortium name="Ensembl"/>
        </authorList>
    </citation>
    <scope>IDENTIFICATION</scope>
    <source>
        <strain evidence="6">Hd-rR</strain>
    </source>
</reference>
<keyword evidence="7" id="KW-1185">Reference proteome</keyword>
<evidence type="ECO:0000256" key="3">
    <source>
        <dbReference type="ARBA" id="ARBA00022613"/>
    </source>
</evidence>
<feature type="domain" description="Beta/gamma crystallin 'Greek key'" evidence="5">
    <location>
        <begin position="45"/>
        <end position="95"/>
    </location>
</feature>
<evidence type="ECO:0000256" key="1">
    <source>
        <dbReference type="ARBA" id="ARBA00003689"/>
    </source>
</evidence>
<dbReference type="GO" id="GO:0005212">
    <property type="term" value="F:structural constituent of eye lens"/>
    <property type="evidence" value="ECO:0000318"/>
    <property type="project" value="GO_Central"/>
</dbReference>
<dbReference type="PANTHER" id="PTHR11818:SF119">
    <property type="entry name" value="GAMMA-CRYSTALLIN D"/>
    <property type="match status" value="1"/>
</dbReference>
<dbReference type="Pfam" id="PF00030">
    <property type="entry name" value="Crystall"/>
    <property type="match status" value="1"/>
</dbReference>
<comment type="similarity">
    <text evidence="2">Belongs to the beta/gamma-crystallin family.</text>
</comment>
<dbReference type="Gene3D" id="2.60.20.10">
    <property type="entry name" value="Crystallins"/>
    <property type="match status" value="1"/>
</dbReference>